<feature type="domain" description="Bacterial Ig" evidence="2">
    <location>
        <begin position="339"/>
        <end position="415"/>
    </location>
</feature>
<dbReference type="Pfam" id="PF22783">
    <property type="entry name" value="BapA_N"/>
    <property type="match status" value="1"/>
</dbReference>
<dbReference type="Pfam" id="PF19077">
    <property type="entry name" value="Big_13"/>
    <property type="match status" value="1"/>
</dbReference>
<dbReference type="Proteomes" id="UP000013065">
    <property type="component" value="Unassembled WGS sequence"/>
</dbReference>
<dbReference type="AlphaFoldDB" id="N8S9T7"/>
<dbReference type="NCBIfam" id="NF040520">
    <property type="entry name" value="Ig_like_BLP2"/>
    <property type="match status" value="1"/>
</dbReference>
<dbReference type="NCBIfam" id="NF033677">
    <property type="entry name" value="biofilm_BapA_N"/>
    <property type="match status" value="1"/>
</dbReference>
<feature type="domain" description="Bacterial Ig" evidence="2">
    <location>
        <begin position="168"/>
        <end position="246"/>
    </location>
</feature>
<dbReference type="InterPro" id="IPR044016">
    <property type="entry name" value="Big_13"/>
</dbReference>
<evidence type="ECO:0000313" key="5">
    <source>
        <dbReference type="EMBL" id="ENU43107.1"/>
    </source>
</evidence>
<evidence type="ECO:0000256" key="1">
    <source>
        <dbReference type="SAM" id="MobiDB-lite"/>
    </source>
</evidence>
<comment type="caution">
    <text evidence="5">The sequence shown here is derived from an EMBL/GenBank/DDBJ whole genome shotgun (WGS) entry which is preliminary data.</text>
</comment>
<accession>N8S9T7</accession>
<dbReference type="InterPro" id="IPR013783">
    <property type="entry name" value="Ig-like_fold"/>
</dbReference>
<evidence type="ECO:0008006" key="7">
    <source>
        <dbReference type="Google" id="ProtNLM"/>
    </source>
</evidence>
<dbReference type="InterPro" id="IPR041498">
    <property type="entry name" value="Big_6"/>
</dbReference>
<dbReference type="EMBL" id="APOO01000021">
    <property type="protein sequence ID" value="ENU43107.1"/>
    <property type="molecule type" value="Genomic_DNA"/>
</dbReference>
<feature type="region of interest" description="Disordered" evidence="1">
    <location>
        <begin position="503"/>
        <end position="543"/>
    </location>
</feature>
<sequence>MTRIIVASKKGLDVLQDGQLNKVILNQPTIIQIGISQKDIASMEKQGGRLVIHLKNGETIVLENFFNEATNTTEHSLVFPTEHGKFVEAQFDAQGKVIDYKGLNHVTDLGYGSTSPAAANIAVDSDPSFSMGSVLKAGLAVLAAEGLYLWAFKKDDKEDSSSAPDLIAPAAPTATLADDTVTVTGKTEANAKIYLKDAAGNTVASGVADASGNYTIKLDKPLVNGDKLNVIAQDGAGNNSKATVVTGTKDTIAPDAPQAQLNDDGSLVTGKAEANAKITVYDATGKVLGTVFANKDGIYSLKITPPLTSEAGGKVVAEDAAGNKSEEVKIIAGKDTVPPASPFVEVNKEGSVIHGKTEANAKVQIKDADGKVIGTGMADAQGDFQITLSPALKESQKGTVVVEDAAGNTSKPVEIKPGFDSIAPDKPTAQINAEGNSVTGTAEANAKIEIKDVTGKVIGSGTADANGKFTISISPALTDNSHGSVSAIDNAGNRSESFDIVGTKDTIPPTKPILNSAEDDVGDVKGTIGSGSETDDARPKLTGSGEANATLTIYDNGIAIGVVTVSTGKSWTFTFDKDLALGKHSITLTQTDAAGLTSEASSPFIFYVVAPKTASLADASVDMLGTHEPALADSVGLSTLKVAQNTTPETNTQQKTVPIDDLLKSSSASDSDPVAKLLASTALKPTQAPEQTDVNTSVDQTINLDQILPNTTSSPLQNILEQTYPVV</sequence>
<dbReference type="HOGENOM" id="CLU_004363_3_0_6"/>
<evidence type="ECO:0000259" key="3">
    <source>
        <dbReference type="Pfam" id="PF19077"/>
    </source>
</evidence>
<dbReference type="RefSeq" id="WP_004700136.1">
    <property type="nucleotide sequence ID" value="NZ_KB851200.1"/>
</dbReference>
<name>N8S9T7_9GAMM</name>
<dbReference type="PATRIC" id="fig|520709.3.peg.1773"/>
<evidence type="ECO:0000259" key="4">
    <source>
        <dbReference type="Pfam" id="PF22783"/>
    </source>
</evidence>
<feature type="domain" description="Bacterial Ig-like" evidence="3">
    <location>
        <begin position="526"/>
        <end position="602"/>
    </location>
</feature>
<dbReference type="OrthoDB" id="8481600at2"/>
<reference evidence="5 6" key="2">
    <citation type="journal article" date="2015" name="Int. J. Syst. Evol. Microbiol.">
        <title>Acinetobacter seifertii sp. nov., a member of the Acinetobacter calcoaceticus-Acinetobacter baumannii complex isolated from human clinical specimens.</title>
        <authorList>
            <person name="Nemec A."/>
            <person name="Krizova L."/>
            <person name="Maixnerova M."/>
            <person name="Sedo O."/>
            <person name="Brisse S."/>
            <person name="Higgins P.G."/>
        </authorList>
    </citation>
    <scope>NUCLEOTIDE SEQUENCE [LARGE SCALE GENOMIC DNA]</scope>
    <source>
        <strain evidence="5 6">NIPH 973</strain>
    </source>
</reference>
<protein>
    <recommendedName>
        <fullName evidence="7">BapA prefix-like domain-containing protein</fullName>
    </recommendedName>
</protein>
<reference evidence="6" key="1">
    <citation type="submission" date="2013-02" db="EMBL/GenBank/DDBJ databases">
        <title>The Genome Sequence of Acinetobacter sp. NIPH 973.</title>
        <authorList>
            <consortium name="The Broad Institute Genome Sequencing Platform"/>
            <consortium name="The Broad Institute Genome Sequencing Center for Infectious Disease"/>
            <person name="Cerqueira G."/>
            <person name="Feldgarden M."/>
            <person name="Courvalin P."/>
            <person name="Perichon B."/>
            <person name="Grillot-Courvalin C."/>
            <person name="Clermont D."/>
            <person name="Rocha E."/>
            <person name="Yoon E.-J."/>
            <person name="Nemec A."/>
            <person name="Walker B."/>
            <person name="Young S.K."/>
            <person name="Zeng Q."/>
            <person name="Gargeya S."/>
            <person name="Fitzgerald M."/>
            <person name="Haas B."/>
            <person name="Abouelleil A."/>
            <person name="Alvarado L."/>
            <person name="Arachchi H.M."/>
            <person name="Berlin A.M."/>
            <person name="Chapman S.B."/>
            <person name="Dewar J."/>
            <person name="Goldberg J."/>
            <person name="Griggs A."/>
            <person name="Gujja S."/>
            <person name="Hansen M."/>
            <person name="Howarth C."/>
            <person name="Imamovic A."/>
            <person name="Larimer J."/>
            <person name="McCowan C."/>
            <person name="Murphy C."/>
            <person name="Neiman D."/>
            <person name="Pearson M."/>
            <person name="Priest M."/>
            <person name="Roberts A."/>
            <person name="Saif S."/>
            <person name="Shea T."/>
            <person name="Sisk P."/>
            <person name="Sykes S."/>
            <person name="Wortman J."/>
            <person name="Nusbaum C."/>
            <person name="Birren B."/>
        </authorList>
    </citation>
    <scope>NUCLEOTIDE SEQUENCE [LARGE SCALE GENOMIC DNA]</scope>
    <source>
        <strain evidence="6">NIPH 973</strain>
    </source>
</reference>
<feature type="domain" description="Bacterial Ig" evidence="2">
    <location>
        <begin position="423"/>
        <end position="501"/>
    </location>
</feature>
<feature type="domain" description="Bacterial Ig" evidence="2">
    <location>
        <begin position="253"/>
        <end position="332"/>
    </location>
</feature>
<dbReference type="NCBIfam" id="NF033510">
    <property type="entry name" value="Ca_tandemer"/>
    <property type="match status" value="4"/>
</dbReference>
<evidence type="ECO:0000313" key="6">
    <source>
        <dbReference type="Proteomes" id="UP000013065"/>
    </source>
</evidence>
<evidence type="ECO:0000259" key="2">
    <source>
        <dbReference type="Pfam" id="PF17936"/>
    </source>
</evidence>
<organism evidence="5 6">
    <name type="scientific">Acinetobacter seifertii</name>
    <dbReference type="NCBI Taxonomy" id="1530123"/>
    <lineage>
        <taxon>Bacteria</taxon>
        <taxon>Pseudomonadati</taxon>
        <taxon>Pseudomonadota</taxon>
        <taxon>Gammaproteobacteria</taxon>
        <taxon>Moraxellales</taxon>
        <taxon>Moraxellaceae</taxon>
        <taxon>Acinetobacter</taxon>
        <taxon>Acinetobacter calcoaceticus/baumannii complex</taxon>
    </lineage>
</organism>
<dbReference type="Gene3D" id="2.60.40.10">
    <property type="entry name" value="Immunoglobulins"/>
    <property type="match status" value="5"/>
</dbReference>
<dbReference type="Pfam" id="PF17936">
    <property type="entry name" value="Big_6"/>
    <property type="match status" value="4"/>
</dbReference>
<feature type="domain" description="Biofilm-associated protein BapA-like prefix-like" evidence="4">
    <location>
        <begin position="1"/>
        <end position="112"/>
    </location>
</feature>
<gene>
    <name evidence="5" type="ORF">F985_01816</name>
</gene>
<proteinExistence type="predicted"/>
<dbReference type="InterPro" id="IPR048051">
    <property type="entry name" value="BapA-like_prefix-like"/>
</dbReference>